<dbReference type="GO" id="GO:0052572">
    <property type="term" value="P:response to host immune response"/>
    <property type="evidence" value="ECO:0007669"/>
    <property type="project" value="TreeGrafter"/>
</dbReference>
<reference evidence="5" key="1">
    <citation type="submission" date="2022-08" db="EMBL/GenBank/DDBJ databases">
        <title>Mycobacterium kiyosense sp. nov., scotochromogenic slow-glowing species isolated from respiratory specimens.</title>
        <authorList>
            <person name="Fukano H."/>
            <person name="Kazumi Y."/>
            <person name="Sakagami N."/>
            <person name="Ato M."/>
            <person name="Mitarai S."/>
            <person name="Hoshino Y."/>
        </authorList>
    </citation>
    <scope>NUCLEOTIDE SEQUENCE</scope>
    <source>
        <strain evidence="5">1413</strain>
        <strain evidence="4">SRL2020-028</strain>
    </source>
</reference>
<dbReference type="Proteomes" id="UP001064782">
    <property type="component" value="Unassembled WGS sequence"/>
</dbReference>
<dbReference type="Pfam" id="PF12484">
    <property type="entry name" value="PPE-SVP"/>
    <property type="match status" value="1"/>
</dbReference>
<evidence type="ECO:0000313" key="4">
    <source>
        <dbReference type="EMBL" id="GLB86370.1"/>
    </source>
</evidence>
<name>A0A9P3UV15_9MYCO</name>
<protein>
    <submittedName>
        <fullName evidence="5">PPE family protein PPE19</fullName>
    </submittedName>
</protein>
<dbReference type="EMBL" id="BRXE01000136">
    <property type="protein sequence ID" value="GLB86370.1"/>
    <property type="molecule type" value="Genomic_DNA"/>
</dbReference>
<evidence type="ECO:0000256" key="1">
    <source>
        <dbReference type="ARBA" id="ARBA00010652"/>
    </source>
</evidence>
<dbReference type="GeneID" id="83630537"/>
<proteinExistence type="inferred from homology"/>
<dbReference type="PANTHER" id="PTHR46766">
    <property type="entry name" value="GLUTAMINE-RICH PROTEIN 2"/>
    <property type="match status" value="1"/>
</dbReference>
<accession>A0A9P3UV15</accession>
<comment type="similarity">
    <text evidence="1">Belongs to the mycobacterial PPE family.</text>
</comment>
<dbReference type="EMBL" id="BRZI01000023">
    <property type="protein sequence ID" value="GLD31335.1"/>
    <property type="molecule type" value="Genomic_DNA"/>
</dbReference>
<dbReference type="InterPro" id="IPR000030">
    <property type="entry name" value="PPE_dom"/>
</dbReference>
<dbReference type="InterPro" id="IPR022171">
    <property type="entry name" value="PPE_C"/>
</dbReference>
<sequence length="405" mass="40252">MVDYGMLPPEINSARIYAGPGAASLVTAATAWNGLAADFQAAAAGHRSVIEALTTGQWLGPASAQLASAVAPFISWLSSSSEQAAEAGRQATAAAAAYERAYAASVPPPLIAANRTLLQQLVATNLLGQNSAAISLLEAQYGEFWAQDSGAMYTYAGSSAAATKLTPLAAPAEVVDPKGLADQAVAVFKAGGQGVQNQLNAIGAQVVPEFSDVVKTLSSPLNGQGTAIDSWIVANTPFDDIVPLYSKYLSPYVNSLAAMIQSTQTIGQNTSGWSGIGNLANTLLKPAAPAAAKAAEGAAAAASGAGQAAAGAAGNLGAGLGGVAGSLGKAVPIGGLSVPANWVPWQSTTNPGVASAIPAALETGAGSNSFPMAPPFGQFVNGGYGRNAPQYGFKPSIMAKPPAAG</sequence>
<evidence type="ECO:0000259" key="2">
    <source>
        <dbReference type="Pfam" id="PF00823"/>
    </source>
</evidence>
<dbReference type="AlphaFoldDB" id="A0A9P3UV15"/>
<evidence type="ECO:0000313" key="5">
    <source>
        <dbReference type="EMBL" id="GLD31335.1"/>
    </source>
</evidence>
<dbReference type="InterPro" id="IPR038332">
    <property type="entry name" value="PPE_sf"/>
</dbReference>
<dbReference type="SUPFAM" id="SSF140459">
    <property type="entry name" value="PE/PPE dimer-like"/>
    <property type="match status" value="1"/>
</dbReference>
<gene>
    <name evidence="5" type="primary">PPE19_2</name>
    <name evidence="5" type="ORF">Mkiyose1413_32180</name>
    <name evidence="4" type="ORF">SRL2020028_56260</name>
</gene>
<organism evidence="5 6">
    <name type="scientific">Mycobacterium kiyosense</name>
    <dbReference type="NCBI Taxonomy" id="2871094"/>
    <lineage>
        <taxon>Bacteria</taxon>
        <taxon>Bacillati</taxon>
        <taxon>Actinomycetota</taxon>
        <taxon>Actinomycetes</taxon>
        <taxon>Mycobacteriales</taxon>
        <taxon>Mycobacteriaceae</taxon>
        <taxon>Mycobacterium</taxon>
    </lineage>
</organism>
<evidence type="ECO:0000259" key="3">
    <source>
        <dbReference type="Pfam" id="PF12484"/>
    </source>
</evidence>
<dbReference type="Proteomes" id="UP001165663">
    <property type="component" value="Unassembled WGS sequence"/>
</dbReference>
<keyword evidence="6" id="KW-1185">Reference proteome</keyword>
<dbReference type="Gene3D" id="1.20.1260.20">
    <property type="entry name" value="PPE superfamily"/>
    <property type="match status" value="1"/>
</dbReference>
<comment type="caution">
    <text evidence="5">The sequence shown here is derived from an EMBL/GenBank/DDBJ whole genome shotgun (WGS) entry which is preliminary data.</text>
</comment>
<dbReference type="Pfam" id="PF00823">
    <property type="entry name" value="PPE"/>
    <property type="match status" value="1"/>
</dbReference>
<evidence type="ECO:0000313" key="6">
    <source>
        <dbReference type="Proteomes" id="UP001064782"/>
    </source>
</evidence>
<feature type="domain" description="PPE" evidence="2">
    <location>
        <begin position="3"/>
        <end position="166"/>
    </location>
</feature>
<dbReference type="RefSeq" id="WP_236978510.1">
    <property type="nucleotide sequence ID" value="NZ_BRXE01000136.1"/>
</dbReference>
<dbReference type="PANTHER" id="PTHR46766:SF1">
    <property type="entry name" value="GLUTAMINE-RICH PROTEIN 2"/>
    <property type="match status" value="1"/>
</dbReference>
<feature type="domain" description="PPE family C-terminal" evidence="3">
    <location>
        <begin position="325"/>
        <end position="401"/>
    </location>
</feature>